<protein>
    <submittedName>
        <fullName evidence="7">Uncharacterized protein</fullName>
    </submittedName>
</protein>
<evidence type="ECO:0000259" key="6">
    <source>
        <dbReference type="Pfam" id="PF25967"/>
    </source>
</evidence>
<dbReference type="GO" id="GO:1990281">
    <property type="term" value="C:efflux pump complex"/>
    <property type="evidence" value="ECO:0007669"/>
    <property type="project" value="TreeGrafter"/>
</dbReference>
<evidence type="ECO:0000256" key="1">
    <source>
        <dbReference type="ARBA" id="ARBA00004196"/>
    </source>
</evidence>
<dbReference type="Pfam" id="PF25917">
    <property type="entry name" value="BSH_RND"/>
    <property type="match status" value="1"/>
</dbReference>
<dbReference type="NCBIfam" id="TIGR01730">
    <property type="entry name" value="RND_mfp"/>
    <property type="match status" value="1"/>
</dbReference>
<dbReference type="InterPro" id="IPR058627">
    <property type="entry name" value="MdtA-like_C"/>
</dbReference>
<feature type="coiled-coil region" evidence="4">
    <location>
        <begin position="155"/>
        <end position="189"/>
    </location>
</feature>
<keyword evidence="4" id="KW-0175">Coiled coil</keyword>
<evidence type="ECO:0000256" key="2">
    <source>
        <dbReference type="ARBA" id="ARBA00009477"/>
    </source>
</evidence>
<dbReference type="Gene3D" id="2.40.420.20">
    <property type="match status" value="1"/>
</dbReference>
<feature type="domain" description="Multidrug resistance protein MdtA-like barrel-sandwich hybrid" evidence="5">
    <location>
        <begin position="66"/>
        <end position="231"/>
    </location>
</feature>
<dbReference type="GO" id="GO:0015562">
    <property type="term" value="F:efflux transmembrane transporter activity"/>
    <property type="evidence" value="ECO:0007669"/>
    <property type="project" value="TreeGrafter"/>
</dbReference>
<dbReference type="InterPro" id="IPR006143">
    <property type="entry name" value="RND_pump_MFP"/>
</dbReference>
<sequence>MFSFFKSHKKISIAIIAGIGLTLLFIYRQSSNGVKITSAKAEIKNITKYVNAPGETDVSDKYIKFSQVKANIEKINVRNGSSVKEGDIIITLNPASLKASLDTASSDLTLANTNLDSNYFDILAAEADVKAKKLLRDHAQERYNGDNSRDNKEDLRTAETNYQTAVAELSELKNTKESLKQKANSAYSSYLSAKQNLNNTNITAPSSGVLALEDIREGSEVLSGGRLFSIVNTQALNFTAEVDETEIAEIKIGQRATILLDGRPNEKFKGQISEIGAKTKTTDSGSTAVNVKVTFEDTNVTPIIGLNGETDIEVSSKEAVVVIPFEYVEEDDEGSFVWVKERGRAIKRRVETGIDSVELVEILNGLTEGEEVIKGEGLKEGVKVK</sequence>
<feature type="domain" description="Multidrug resistance protein MdtA-like C-terminal permuted SH3" evidence="6">
    <location>
        <begin position="320"/>
        <end position="375"/>
    </location>
</feature>
<gene>
    <name evidence="7" type="ORF">A3A78_02055</name>
</gene>
<dbReference type="Proteomes" id="UP000176504">
    <property type="component" value="Unassembled WGS sequence"/>
</dbReference>
<evidence type="ECO:0000256" key="4">
    <source>
        <dbReference type="SAM" id="Coils"/>
    </source>
</evidence>
<keyword evidence="3" id="KW-0813">Transport</keyword>
<evidence type="ECO:0000259" key="5">
    <source>
        <dbReference type="Pfam" id="PF25917"/>
    </source>
</evidence>
<name>A0A1F4VFR2_UNCKA</name>
<reference evidence="7 8" key="1">
    <citation type="journal article" date="2016" name="Nat. Commun.">
        <title>Thousands of microbial genomes shed light on interconnected biogeochemical processes in an aquifer system.</title>
        <authorList>
            <person name="Anantharaman K."/>
            <person name="Brown C.T."/>
            <person name="Hug L.A."/>
            <person name="Sharon I."/>
            <person name="Castelle C.J."/>
            <person name="Probst A.J."/>
            <person name="Thomas B.C."/>
            <person name="Singh A."/>
            <person name="Wilkins M.J."/>
            <person name="Karaoz U."/>
            <person name="Brodie E.L."/>
            <person name="Williams K.H."/>
            <person name="Hubbard S.S."/>
            <person name="Banfield J.F."/>
        </authorList>
    </citation>
    <scope>NUCLEOTIDE SEQUENCE [LARGE SCALE GENOMIC DNA]</scope>
</reference>
<comment type="caution">
    <text evidence="7">The sequence shown here is derived from an EMBL/GenBank/DDBJ whole genome shotgun (WGS) entry which is preliminary data.</text>
</comment>
<proteinExistence type="inferred from homology"/>
<dbReference type="PANTHER" id="PTHR30469:SF33">
    <property type="entry name" value="SLR1207 PROTEIN"/>
    <property type="match status" value="1"/>
</dbReference>
<dbReference type="Gene3D" id="2.40.50.100">
    <property type="match status" value="1"/>
</dbReference>
<accession>A0A1F4VFR2</accession>
<dbReference type="SUPFAM" id="SSF111369">
    <property type="entry name" value="HlyD-like secretion proteins"/>
    <property type="match status" value="1"/>
</dbReference>
<comment type="similarity">
    <text evidence="2">Belongs to the membrane fusion protein (MFP) (TC 8.A.1) family.</text>
</comment>
<dbReference type="InterPro" id="IPR058625">
    <property type="entry name" value="MdtA-like_BSH"/>
</dbReference>
<organism evidence="7 8">
    <name type="scientific">candidate division WWE3 bacterium RIFCSPLOWO2_01_FULL_41_18</name>
    <dbReference type="NCBI Taxonomy" id="1802625"/>
    <lineage>
        <taxon>Bacteria</taxon>
        <taxon>Katanobacteria</taxon>
    </lineage>
</organism>
<evidence type="ECO:0000256" key="3">
    <source>
        <dbReference type="ARBA" id="ARBA00022448"/>
    </source>
</evidence>
<dbReference type="AlphaFoldDB" id="A0A1F4VFR2"/>
<evidence type="ECO:0000313" key="8">
    <source>
        <dbReference type="Proteomes" id="UP000176504"/>
    </source>
</evidence>
<comment type="subcellular location">
    <subcellularLocation>
        <location evidence="1">Cell envelope</location>
    </subcellularLocation>
</comment>
<dbReference type="EMBL" id="MEVI01000001">
    <property type="protein sequence ID" value="OGC55800.1"/>
    <property type="molecule type" value="Genomic_DNA"/>
</dbReference>
<dbReference type="Gene3D" id="2.40.30.170">
    <property type="match status" value="1"/>
</dbReference>
<dbReference type="PANTHER" id="PTHR30469">
    <property type="entry name" value="MULTIDRUG RESISTANCE PROTEIN MDTA"/>
    <property type="match status" value="1"/>
</dbReference>
<evidence type="ECO:0000313" key="7">
    <source>
        <dbReference type="EMBL" id="OGC55800.1"/>
    </source>
</evidence>
<dbReference type="Pfam" id="PF25967">
    <property type="entry name" value="RND-MFP_C"/>
    <property type="match status" value="1"/>
</dbReference>